<comment type="subcellular location">
    <subcellularLocation>
        <location evidence="12">Cytoplasm</location>
    </subcellularLocation>
</comment>
<dbReference type="InterPro" id="IPR015421">
    <property type="entry name" value="PyrdxlP-dep_Trfase_major"/>
</dbReference>
<comment type="pathway">
    <text evidence="1 12">Cofactor biosynthesis; pyridoxine 5'-phosphate biosynthesis; pyridoxine 5'-phosphate from D-erythrose 4-phosphate: step 3/5.</text>
</comment>
<feature type="binding site" evidence="12">
    <location>
        <begin position="257"/>
        <end position="258"/>
    </location>
    <ligand>
        <name>pyridoxal 5'-phosphate</name>
        <dbReference type="ChEBI" id="CHEBI:597326"/>
    </ligand>
</feature>
<dbReference type="Gene3D" id="3.90.1150.10">
    <property type="entry name" value="Aspartate Aminotransferase, domain 1"/>
    <property type="match status" value="1"/>
</dbReference>
<keyword evidence="15" id="KW-1185">Reference proteome</keyword>
<evidence type="ECO:0000259" key="13">
    <source>
        <dbReference type="Pfam" id="PF00266"/>
    </source>
</evidence>
<comment type="subunit">
    <text evidence="12">Homodimer.</text>
</comment>
<reference evidence="14 15" key="1">
    <citation type="journal article" date="2013" name="Genome Announc.">
        <title>Draft genome sequence of the moderately halophilic gammaproteobacterium Halomonas anticariensis FP35.</title>
        <authorList>
            <person name="Tahrioui A."/>
            <person name="Quesada E."/>
            <person name="Llamas I."/>
        </authorList>
    </citation>
    <scope>NUCLEOTIDE SEQUENCE [LARGE SCALE GENOMIC DNA]</scope>
    <source>
        <strain evidence="15">DSM 16096 / CECT 5854 / LMG 22089 / FP35</strain>
    </source>
</reference>
<dbReference type="GO" id="GO:0005737">
    <property type="term" value="C:cytoplasm"/>
    <property type="evidence" value="ECO:0007669"/>
    <property type="project" value="UniProtKB-SubCell"/>
</dbReference>
<dbReference type="EMBL" id="ASTJ01000012">
    <property type="protein sequence ID" value="EPC03460.1"/>
    <property type="molecule type" value="Genomic_DNA"/>
</dbReference>
<evidence type="ECO:0000256" key="7">
    <source>
        <dbReference type="ARBA" id="ARBA00022898"/>
    </source>
</evidence>
<feature type="modified residue" description="N6-(pyridoxal phosphate)lysine" evidence="12">
    <location>
        <position position="216"/>
    </location>
</feature>
<evidence type="ECO:0000256" key="3">
    <source>
        <dbReference type="ARBA" id="ARBA00006904"/>
    </source>
</evidence>
<proteinExistence type="inferred from homology"/>
<dbReference type="PANTHER" id="PTHR43247:SF1">
    <property type="entry name" value="PHOSPHOSERINE AMINOTRANSFERASE"/>
    <property type="match status" value="1"/>
</dbReference>
<name>S2KNH1_LITA3</name>
<evidence type="ECO:0000256" key="11">
    <source>
        <dbReference type="ARBA" id="ARBA00049007"/>
    </source>
</evidence>
<dbReference type="NCBIfam" id="NF003764">
    <property type="entry name" value="PRK05355.1"/>
    <property type="match status" value="1"/>
</dbReference>
<dbReference type="eggNOG" id="COG1932">
    <property type="taxonomic scope" value="Bacteria"/>
</dbReference>
<evidence type="ECO:0000256" key="10">
    <source>
        <dbReference type="ARBA" id="ARBA00047630"/>
    </source>
</evidence>
<dbReference type="STRING" id="1121939.L861_18145"/>
<protein>
    <recommendedName>
        <fullName evidence="12">Phosphoserine aminotransferase</fullName>
        <ecNumber evidence="12">2.6.1.52</ecNumber>
    </recommendedName>
    <alternativeName>
        <fullName evidence="12">Phosphohydroxythreonine aminotransferase</fullName>
        <shortName evidence="12">PSAT</shortName>
    </alternativeName>
</protein>
<dbReference type="FunFam" id="3.90.1150.10:FF:000006">
    <property type="entry name" value="Phosphoserine aminotransferase"/>
    <property type="match status" value="1"/>
</dbReference>
<dbReference type="GO" id="GO:0004648">
    <property type="term" value="F:O-phospho-L-serine:2-oxoglutarate aminotransferase activity"/>
    <property type="evidence" value="ECO:0007669"/>
    <property type="project" value="UniProtKB-UniRule"/>
</dbReference>
<comment type="caution">
    <text evidence="14">The sequence shown here is derived from an EMBL/GenBank/DDBJ whole genome shotgun (WGS) entry which is preliminary data.</text>
</comment>
<comment type="catalytic activity">
    <reaction evidence="10 12">
        <text>4-(phosphooxy)-L-threonine + 2-oxoglutarate = (R)-3-hydroxy-2-oxo-4-phosphooxybutanoate + L-glutamate</text>
        <dbReference type="Rhea" id="RHEA:16573"/>
        <dbReference type="ChEBI" id="CHEBI:16810"/>
        <dbReference type="ChEBI" id="CHEBI:29985"/>
        <dbReference type="ChEBI" id="CHEBI:58452"/>
        <dbReference type="ChEBI" id="CHEBI:58538"/>
        <dbReference type="EC" id="2.6.1.52"/>
    </reaction>
</comment>
<feature type="binding site" evidence="12">
    <location>
        <begin position="97"/>
        <end position="98"/>
    </location>
    <ligand>
        <name>pyridoxal 5'-phosphate</name>
        <dbReference type="ChEBI" id="CHEBI:597326"/>
    </ligand>
</feature>
<accession>S2KNH1</accession>
<dbReference type="HAMAP" id="MF_00160">
    <property type="entry name" value="SerC_aminotrans_5"/>
    <property type="match status" value="1"/>
</dbReference>
<feature type="binding site" evidence="12">
    <location>
        <position position="123"/>
    </location>
    <ligand>
        <name>pyridoxal 5'-phosphate</name>
        <dbReference type="ChEBI" id="CHEBI:597326"/>
    </ligand>
</feature>
<sequence length="381" mass="41394">MATNKVRAAVAALERIGNISLMTRHYNFCAGPAALPTKVLERAREEMLDYHGRGLSVMEMSHRSPEYTAIATQAEQDLRELLAVPGNYRVLFSQGGASMQFAMLPYNLLGAGGTPNFLNTGIWSKKAIAEARHLFGAHVAGASEANGLTEVPRQEEIRLSDDAAYLHYTANETIGGLEFDYIPETSVPVACDMSSSILSGPLDVSRFGVIYAGAQKNIGPAGLVVVIVRDDLLDRARPDTPTMFNYRSAAEQGSMVNTPATYSWYLAGLVFDWLKHDIGGLEAMGAINTRKAAKLYAAIDASELYSNPIAPRNRSRMNVPFVLADERLNQSFLEEADAAGLLNLKGHRSVGGMRASLYNAVPEEGVDALIAFMADFEKRRG</sequence>
<evidence type="ECO:0000256" key="12">
    <source>
        <dbReference type="HAMAP-Rule" id="MF_00160"/>
    </source>
</evidence>
<feature type="binding site" evidence="12">
    <location>
        <position position="215"/>
    </location>
    <ligand>
        <name>pyridoxal 5'-phosphate</name>
        <dbReference type="ChEBI" id="CHEBI:597326"/>
    </ligand>
</feature>
<evidence type="ECO:0000256" key="8">
    <source>
        <dbReference type="ARBA" id="ARBA00023096"/>
    </source>
</evidence>
<dbReference type="Proteomes" id="UP000014463">
    <property type="component" value="Unassembled WGS sequence"/>
</dbReference>
<dbReference type="Pfam" id="PF00266">
    <property type="entry name" value="Aminotran_5"/>
    <property type="match status" value="1"/>
</dbReference>
<dbReference type="InterPro" id="IPR000192">
    <property type="entry name" value="Aminotrans_V_dom"/>
</dbReference>
<evidence type="ECO:0000256" key="4">
    <source>
        <dbReference type="ARBA" id="ARBA00022576"/>
    </source>
</evidence>
<feature type="binding site" evidence="12">
    <location>
        <position position="173"/>
    </location>
    <ligand>
        <name>pyridoxal 5'-phosphate</name>
        <dbReference type="ChEBI" id="CHEBI:597326"/>
    </ligand>
</feature>
<dbReference type="SUPFAM" id="SSF53383">
    <property type="entry name" value="PLP-dependent transferases"/>
    <property type="match status" value="1"/>
</dbReference>
<keyword evidence="9 12" id="KW-0718">Serine biosynthesis</keyword>
<dbReference type="NCBIfam" id="TIGR01364">
    <property type="entry name" value="serC_1"/>
    <property type="match status" value="1"/>
</dbReference>
<dbReference type="EC" id="2.6.1.52" evidence="12"/>
<feature type="binding site" evidence="12">
    <location>
        <position position="63"/>
    </location>
    <ligand>
        <name>L-glutamate</name>
        <dbReference type="ChEBI" id="CHEBI:29985"/>
    </ligand>
</feature>
<gene>
    <name evidence="12" type="primary">serC</name>
    <name evidence="14" type="ORF">L861_18145</name>
</gene>
<comment type="cofactor">
    <cofactor evidence="12">
        <name>pyridoxal 5'-phosphate</name>
        <dbReference type="ChEBI" id="CHEBI:597326"/>
    </cofactor>
    <text evidence="12">Binds 1 pyridoxal phosphate per subunit.</text>
</comment>
<evidence type="ECO:0000256" key="6">
    <source>
        <dbReference type="ARBA" id="ARBA00022679"/>
    </source>
</evidence>
<feature type="binding site" evidence="12">
    <location>
        <position position="192"/>
    </location>
    <ligand>
        <name>pyridoxal 5'-phosphate</name>
        <dbReference type="ChEBI" id="CHEBI:597326"/>
    </ligand>
</feature>
<dbReference type="AlphaFoldDB" id="S2KNH1"/>
<dbReference type="InterPro" id="IPR015422">
    <property type="entry name" value="PyrdxlP-dep_Trfase_small"/>
</dbReference>
<comment type="catalytic activity">
    <reaction evidence="11 12">
        <text>O-phospho-L-serine + 2-oxoglutarate = 3-phosphooxypyruvate + L-glutamate</text>
        <dbReference type="Rhea" id="RHEA:14329"/>
        <dbReference type="ChEBI" id="CHEBI:16810"/>
        <dbReference type="ChEBI" id="CHEBI:18110"/>
        <dbReference type="ChEBI" id="CHEBI:29985"/>
        <dbReference type="ChEBI" id="CHEBI:57524"/>
        <dbReference type="EC" id="2.6.1.52"/>
    </reaction>
</comment>
<dbReference type="GO" id="GO:0030170">
    <property type="term" value="F:pyridoxal phosphate binding"/>
    <property type="evidence" value="ECO:0007669"/>
    <property type="project" value="UniProtKB-UniRule"/>
</dbReference>
<dbReference type="InterPro" id="IPR022278">
    <property type="entry name" value="Pser_aminoTfrase"/>
</dbReference>
<dbReference type="PANTHER" id="PTHR43247">
    <property type="entry name" value="PHOSPHOSERINE AMINOTRANSFERASE"/>
    <property type="match status" value="1"/>
</dbReference>
<evidence type="ECO:0000313" key="15">
    <source>
        <dbReference type="Proteomes" id="UP000014463"/>
    </source>
</evidence>
<dbReference type="CDD" id="cd00611">
    <property type="entry name" value="PSAT_like"/>
    <property type="match status" value="1"/>
</dbReference>
<keyword evidence="7 12" id="KW-0663">Pyridoxal phosphate</keyword>
<dbReference type="PATRIC" id="fig|1121939.11.peg.1081"/>
<dbReference type="FunFam" id="3.40.640.10:FF:000010">
    <property type="entry name" value="Phosphoserine aminotransferase"/>
    <property type="match status" value="1"/>
</dbReference>
<evidence type="ECO:0000313" key="14">
    <source>
        <dbReference type="EMBL" id="EPC03460.1"/>
    </source>
</evidence>
<evidence type="ECO:0000256" key="1">
    <source>
        <dbReference type="ARBA" id="ARBA00004915"/>
    </source>
</evidence>
<comment type="caution">
    <text evidence="12">Lacks conserved residue(s) required for the propagation of feature annotation.</text>
</comment>
<feature type="domain" description="Aminotransferase class V" evidence="13">
    <location>
        <begin position="26"/>
        <end position="369"/>
    </location>
</feature>
<dbReference type="InterPro" id="IPR015424">
    <property type="entry name" value="PyrdxlP-dep_Trfase"/>
</dbReference>
<comment type="similarity">
    <text evidence="3 12">Belongs to the class-V pyridoxal-phosphate-dependent aminotransferase family. SerC subfamily.</text>
</comment>
<keyword evidence="5 12" id="KW-0028">Amino-acid biosynthesis</keyword>
<comment type="pathway">
    <text evidence="2 12">Amino-acid biosynthesis; L-serine biosynthesis; L-serine from 3-phospho-D-glycerate: step 2/3.</text>
</comment>
<evidence type="ECO:0000256" key="9">
    <source>
        <dbReference type="ARBA" id="ARBA00023299"/>
    </source>
</evidence>
<keyword evidence="4 12" id="KW-0032">Aminotransferase</keyword>
<keyword evidence="8 12" id="KW-0664">Pyridoxine biosynthesis</keyword>
<dbReference type="Gene3D" id="3.40.640.10">
    <property type="entry name" value="Type I PLP-dependent aspartate aminotransferase-like (Major domain)"/>
    <property type="match status" value="1"/>
</dbReference>
<evidence type="ECO:0000256" key="2">
    <source>
        <dbReference type="ARBA" id="ARBA00005099"/>
    </source>
</evidence>
<organism evidence="14 15">
    <name type="scientific">Litchfieldella anticariensis (strain DSM 16096 / CECT 5854 / CIP 108499 / LMG 22089 / FP35)</name>
    <name type="common">Halomonas anticariensis</name>
    <dbReference type="NCBI Taxonomy" id="1121939"/>
    <lineage>
        <taxon>Bacteria</taxon>
        <taxon>Pseudomonadati</taxon>
        <taxon>Pseudomonadota</taxon>
        <taxon>Gammaproteobacteria</taxon>
        <taxon>Oceanospirillales</taxon>
        <taxon>Halomonadaceae</taxon>
        <taxon>Litchfieldella</taxon>
    </lineage>
</organism>
<dbReference type="PIRSF" id="PIRSF000525">
    <property type="entry name" value="SerC"/>
    <property type="match status" value="1"/>
</dbReference>
<dbReference type="GO" id="GO:0008615">
    <property type="term" value="P:pyridoxine biosynthetic process"/>
    <property type="evidence" value="ECO:0007669"/>
    <property type="project" value="UniProtKB-UniRule"/>
</dbReference>
<dbReference type="GO" id="GO:0006564">
    <property type="term" value="P:L-serine biosynthetic process"/>
    <property type="evidence" value="ECO:0007669"/>
    <property type="project" value="UniProtKB-UniRule"/>
</dbReference>
<keyword evidence="12" id="KW-0963">Cytoplasm</keyword>
<keyword evidence="6 12" id="KW-0808">Transferase</keyword>
<evidence type="ECO:0000256" key="5">
    <source>
        <dbReference type="ARBA" id="ARBA00022605"/>
    </source>
</evidence>
<dbReference type="UniPathway" id="UPA00135">
    <property type="reaction ID" value="UER00197"/>
</dbReference>
<dbReference type="UniPathway" id="UPA00244">
    <property type="reaction ID" value="UER00311"/>
</dbReference>
<comment type="function">
    <text evidence="12">Catalyzes the reversible conversion of 3-phosphohydroxypyruvate to phosphoserine and of 3-hydroxy-2-oxo-4-phosphonooxybutanoate to phosphohydroxythreonine.</text>
</comment>